<keyword evidence="2" id="KW-1185">Reference proteome</keyword>
<sequence length="1927" mass="213832">MELNVNSLALVANLPQPNQICDFESDWETPQLDVSSDNMLCGYTDVESSTELPYLEHCSCYGTVSPTDSMTTMHHDKASQCNLESELGKSFVMFDVEDLYEVMWPRNKSNGRVYDIGDVASSLNNTMFVVKKFSKTTQNLLDGEEMNYLVHTRGVMDEVSYLTKMLNFNCLTQGEEANIWNNINWGDNAPYWNQYYKIVAVYNYPYEVKSEDNLILDLISDEINRLLDTQDVDEYSVHVSKLEIPIEKLMETVKHVTEDVDRVIDLLEYNGYEIDGDVVICSRVVVDDVSASTHDEWPDNETYSDWDTTDVNSTISDGSNMPMDFDGRSLRRALDRKVKKLRAMLTHDEDITRELNQVVCRLLKIALSSSRGRQAPVHSKWLQCKLLDLLTLTEKAIVRRKNRFIERYPLNAIGYDTQDDTTTSEMVELCKIKADDTALRIVEKYRHLVQAPDNDIIDDNNECYGENGLRSEFSTTLSSISTKLPDSHGDQNTITDSEVAHENFMRESSILGDISCFPDFKVPSPGIYDDEHVNKRIQSWVNKDLVLYPDKAQDRMISSGDDHSSSKSRTKNSKTTKSHRKHKSVLMKNRNTLVNTEIGTFKLPKSNAYIKKSENKSKRDKVKNKTLLAKKATKIKTSYKNLVRKLSNKATACELMRNSVSNYKTNLVKPIEDTKDQTIMQLTAPKPIPDSIIELCQPGIRAQKHYQELNLNGEGSSVGAVAVEPSAIAATKESLLIGIITDDALETVAMRRTVGTDPGMDTELYEQELELTNVTSIMNDDACYEKAPFSTRIINSQTIFLHDINEPTTSKGLRHVSMDVQCGTDSFIPNYASLSGTTSLAAVPKMFTTGIRIGDSFCDVRADNTSDFGTSTYGTNNGAVISSRTKSNYIKIHDSDTQVGDSNVDTKSKNESDLEAISKYIYENQAKFLPEESQGVKIKQTDLQNSEVSDCYTIEHSKSCIDESIPKNMTSTEMLKPVSSHIKIEDSGSEFNGSFCSVPKSTLLAVRFSPELSNSRVTMPRFITSKSVRPKLSCGGVHLHSYMDPQISEDVVYQGEWQQYRPKTSIRNKPCNYTVLKNKKDVASKKINGVPKDKFDSKKKPDFKFGKQINRKPKVVPIQVHHAKVSKTKDSLNNKIPAKKIETTTSMKAKPPWKPVIKVSSRIGLSTNITRKMTSRSTTQPMRRAKSVPPDLKLKDGKLQEMLPLKKYIPSYLSRMPKRIPGQKLDKSKFGTKEGTLPATIKINKDIKEPISPPSKVQDIKAVLLKIPNEPRENVSYVVFRNEIENSNSRTVLGENTVSARPSDRGNSVKGTHNPGSPNSSTCSTPNSVATVRPAVWPKPFSSRRHSTPNNKANVPRSGSDNKISSKIKRFIKKTKVSKKESKKDIENKENVPESSANSRLKLKDVDRALSGGLVGTSNTVYRAQVLSGSHTPNKSSIKIPLLENSEDKNKPGDEKKDECNSQNSNMVLVLEPCQIKSNTQIPEVTPPFEEWIVGPNKPAEESNKNNILTAMKELIEESLDFIDNSDNFQNIDSKTVILTPNRSVTKSLNDTSISPSASFNTVVNNKSETFHSAVGTANDTAENIENTSVLSLPRSIGSTENTDLLSFKSVASISKFSDCFADNESYNDFNSISFDGNAFQDIYERKETILTQSEPGALAIQAFSGYSINTEPVAGDQPDYVNLIDSETGSAAYETARLATSEEVFVSGRSSESFASCVLDDDSVALHPQEHPVQPPELPMPFAVELDENSNEVGLAVGAGAGDGRGIHSDQSQDSSGRGTSLSSSASSRKGAQYTCRVARRTAMDNLKRPRETVKTSLTKTAPHLFKKVLSNFRFSAILIDPSAFIAHFEMMREPGNGPVVAPNITIPPEAANALGAYVIKKRIVSESGGAERHASRVVSSSSLSGGGRAHATPEEASALTGYAVT</sequence>
<dbReference type="Proteomes" id="UP001064048">
    <property type="component" value="Chromosome Z"/>
</dbReference>
<protein>
    <submittedName>
        <fullName evidence="1">Uncharacterized protein</fullName>
    </submittedName>
</protein>
<accession>A0ACC0K0B1</accession>
<evidence type="ECO:0000313" key="2">
    <source>
        <dbReference type="Proteomes" id="UP001064048"/>
    </source>
</evidence>
<name>A0ACC0K0B1_CHOFU</name>
<gene>
    <name evidence="1" type="ORF">MSG28_000215</name>
</gene>
<reference evidence="1 2" key="1">
    <citation type="journal article" date="2022" name="Genome Biol. Evol.">
        <title>The Spruce Budworm Genome: Reconstructing the Evolutionary History of Antifreeze Proteins.</title>
        <authorList>
            <person name="Beliveau C."/>
            <person name="Gagne P."/>
            <person name="Picq S."/>
            <person name="Vernygora O."/>
            <person name="Keeling C.I."/>
            <person name="Pinkney K."/>
            <person name="Doucet D."/>
            <person name="Wen F."/>
            <person name="Johnston J.S."/>
            <person name="Maaroufi H."/>
            <person name="Boyle B."/>
            <person name="Laroche J."/>
            <person name="Dewar K."/>
            <person name="Juretic N."/>
            <person name="Blackburn G."/>
            <person name="Nisole A."/>
            <person name="Brunet B."/>
            <person name="Brandao M."/>
            <person name="Lumley L."/>
            <person name="Duan J."/>
            <person name="Quan G."/>
            <person name="Lucarotti C.J."/>
            <person name="Roe A.D."/>
            <person name="Sperling F.A.H."/>
            <person name="Levesque R.C."/>
            <person name="Cusson M."/>
        </authorList>
    </citation>
    <scope>NUCLEOTIDE SEQUENCE [LARGE SCALE GENOMIC DNA]</scope>
    <source>
        <strain evidence="1">Glfc:IPQL:Cfum</strain>
    </source>
</reference>
<evidence type="ECO:0000313" key="1">
    <source>
        <dbReference type="EMBL" id="KAI8429620.1"/>
    </source>
</evidence>
<comment type="caution">
    <text evidence="1">The sequence shown here is derived from an EMBL/GenBank/DDBJ whole genome shotgun (WGS) entry which is preliminary data.</text>
</comment>
<dbReference type="EMBL" id="CM046131">
    <property type="protein sequence ID" value="KAI8429620.1"/>
    <property type="molecule type" value="Genomic_DNA"/>
</dbReference>
<organism evidence="1 2">
    <name type="scientific">Choristoneura fumiferana</name>
    <name type="common">Spruce budworm moth</name>
    <name type="synonym">Archips fumiferana</name>
    <dbReference type="NCBI Taxonomy" id="7141"/>
    <lineage>
        <taxon>Eukaryota</taxon>
        <taxon>Metazoa</taxon>
        <taxon>Ecdysozoa</taxon>
        <taxon>Arthropoda</taxon>
        <taxon>Hexapoda</taxon>
        <taxon>Insecta</taxon>
        <taxon>Pterygota</taxon>
        <taxon>Neoptera</taxon>
        <taxon>Endopterygota</taxon>
        <taxon>Lepidoptera</taxon>
        <taxon>Glossata</taxon>
        <taxon>Ditrysia</taxon>
        <taxon>Tortricoidea</taxon>
        <taxon>Tortricidae</taxon>
        <taxon>Tortricinae</taxon>
        <taxon>Choristoneura</taxon>
    </lineage>
</organism>
<proteinExistence type="predicted"/>